<proteinExistence type="predicted"/>
<organism evidence="1 2">
    <name type="scientific">Sphingobium wenxiniae (strain DSM 21828 / CGMCC 1.7748 / JZ-1)</name>
    <dbReference type="NCBI Taxonomy" id="595605"/>
    <lineage>
        <taxon>Bacteria</taxon>
        <taxon>Pseudomonadati</taxon>
        <taxon>Pseudomonadota</taxon>
        <taxon>Alphaproteobacteria</taxon>
        <taxon>Sphingomonadales</taxon>
        <taxon>Sphingomonadaceae</taxon>
        <taxon>Sphingobium</taxon>
    </lineage>
</organism>
<evidence type="ECO:0000313" key="1">
    <source>
        <dbReference type="EMBL" id="TWH93838.1"/>
    </source>
</evidence>
<accession>A0A562KEI6</accession>
<evidence type="ECO:0000313" key="2">
    <source>
        <dbReference type="Proteomes" id="UP000316624"/>
    </source>
</evidence>
<reference evidence="1 2" key="1">
    <citation type="journal article" date="2015" name="Stand. Genomic Sci.">
        <title>Genomic Encyclopedia of Bacterial and Archaeal Type Strains, Phase III: the genomes of soil and plant-associated and newly described type strains.</title>
        <authorList>
            <person name="Whitman W.B."/>
            <person name="Woyke T."/>
            <person name="Klenk H.P."/>
            <person name="Zhou Y."/>
            <person name="Lilburn T.G."/>
            <person name="Beck B.J."/>
            <person name="De Vos P."/>
            <person name="Vandamme P."/>
            <person name="Eisen J.A."/>
            <person name="Garrity G."/>
            <person name="Hugenholtz P."/>
            <person name="Kyrpides N.C."/>
        </authorList>
    </citation>
    <scope>NUCLEOTIDE SEQUENCE [LARGE SCALE GENOMIC DNA]</scope>
    <source>
        <strain evidence="1 2">CGMCC 1.7748</strain>
    </source>
</reference>
<gene>
    <name evidence="1" type="ORF">IQ35_02048</name>
</gene>
<dbReference type="EMBL" id="VLKK01000006">
    <property type="protein sequence ID" value="TWH93838.1"/>
    <property type="molecule type" value="Genomic_DNA"/>
</dbReference>
<sequence length="193" mass="20738">MARGRKRKAGRRHPCGKLVRASVGETQRDAVATVLQARQRHYGVTAKQAKDKRLGTALGRLAFSGKIAADQYAAGDMYGEIMARNRAVMGLPMDQPRSVTGLLINEGIFGGSTPDHDPALVEKVRRRAAAAMMMLRTADADAPGAVDRKPSTLVHAVVCHEVEAATWSAADIINLGHGLDALVRLFGDRRDSS</sequence>
<dbReference type="RefSeq" id="WP_221442019.1">
    <property type="nucleotide sequence ID" value="NZ_JACIIY010000004.1"/>
</dbReference>
<dbReference type="AlphaFoldDB" id="A0A562KEI6"/>
<dbReference type="Proteomes" id="UP000316624">
    <property type="component" value="Unassembled WGS sequence"/>
</dbReference>
<comment type="caution">
    <text evidence="1">The sequence shown here is derived from an EMBL/GenBank/DDBJ whole genome shotgun (WGS) entry which is preliminary data.</text>
</comment>
<protein>
    <submittedName>
        <fullName evidence="1">Uncharacterized protein</fullName>
    </submittedName>
</protein>
<name>A0A562KEI6_SPHWJ</name>
<keyword evidence="2" id="KW-1185">Reference proteome</keyword>